<evidence type="ECO:0000313" key="6">
    <source>
        <dbReference type="Proteomes" id="UP000264719"/>
    </source>
</evidence>
<evidence type="ECO:0000259" key="4">
    <source>
        <dbReference type="PROSITE" id="PS01124"/>
    </source>
</evidence>
<dbReference type="Pfam" id="PF12833">
    <property type="entry name" value="HTH_18"/>
    <property type="match status" value="1"/>
</dbReference>
<dbReference type="InterPro" id="IPR002818">
    <property type="entry name" value="DJ-1/PfpI"/>
</dbReference>
<evidence type="ECO:0000256" key="2">
    <source>
        <dbReference type="ARBA" id="ARBA00023125"/>
    </source>
</evidence>
<feature type="domain" description="HTH araC/xylS-type" evidence="4">
    <location>
        <begin position="240"/>
        <end position="338"/>
    </location>
</feature>
<keyword evidence="3" id="KW-0804">Transcription</keyword>
<gene>
    <name evidence="5" type="ORF">DCS45_11805</name>
</gene>
<dbReference type="Gene3D" id="3.40.50.880">
    <property type="match status" value="1"/>
</dbReference>
<name>A0A348WDD0_9RHOB</name>
<proteinExistence type="predicted"/>
<dbReference type="GO" id="GO:0043565">
    <property type="term" value="F:sequence-specific DNA binding"/>
    <property type="evidence" value="ECO:0007669"/>
    <property type="project" value="InterPro"/>
</dbReference>
<keyword evidence="2" id="KW-0238">DNA-binding</keyword>
<dbReference type="PROSITE" id="PS01124">
    <property type="entry name" value="HTH_ARAC_FAMILY_2"/>
    <property type="match status" value="1"/>
</dbReference>
<dbReference type="CDD" id="cd03136">
    <property type="entry name" value="GATase1_AraC_ArgR_like"/>
    <property type="match status" value="1"/>
</dbReference>
<dbReference type="Gene3D" id="1.10.10.60">
    <property type="entry name" value="Homeodomain-like"/>
    <property type="match status" value="2"/>
</dbReference>
<keyword evidence="1" id="KW-0805">Transcription regulation</keyword>
<evidence type="ECO:0000256" key="1">
    <source>
        <dbReference type="ARBA" id="ARBA00023015"/>
    </source>
</evidence>
<protein>
    <submittedName>
        <fullName evidence="5">AraC family transcriptional regulator</fullName>
    </submittedName>
</protein>
<dbReference type="SMART" id="SM00342">
    <property type="entry name" value="HTH_ARAC"/>
    <property type="match status" value="1"/>
</dbReference>
<organism evidence="5 6">
    <name type="scientific">Roseovarius nubinhibens</name>
    <dbReference type="NCBI Taxonomy" id="314263"/>
    <lineage>
        <taxon>Bacteria</taxon>
        <taxon>Pseudomonadati</taxon>
        <taxon>Pseudomonadota</taxon>
        <taxon>Alphaproteobacteria</taxon>
        <taxon>Rhodobacterales</taxon>
        <taxon>Roseobacteraceae</taxon>
        <taxon>Roseovarius</taxon>
    </lineage>
</organism>
<dbReference type="PANTHER" id="PTHR43130:SF3">
    <property type="entry name" value="HTH-TYPE TRANSCRIPTIONAL REGULATOR RV1931C"/>
    <property type="match status" value="1"/>
</dbReference>
<dbReference type="Pfam" id="PF01965">
    <property type="entry name" value="DJ-1_PfpI"/>
    <property type="match status" value="1"/>
</dbReference>
<dbReference type="InterPro" id="IPR018060">
    <property type="entry name" value="HTH_AraC"/>
</dbReference>
<dbReference type="AlphaFoldDB" id="A0A348WDD0"/>
<dbReference type="Proteomes" id="UP000264719">
    <property type="component" value="Unassembled WGS sequence"/>
</dbReference>
<dbReference type="SUPFAM" id="SSF52317">
    <property type="entry name" value="Class I glutamine amidotransferase-like"/>
    <property type="match status" value="1"/>
</dbReference>
<reference evidence="5 6" key="1">
    <citation type="journal article" date="2018" name="Nat. Biotechnol.">
        <title>A standardized bacterial taxonomy based on genome phylogeny substantially revises the tree of life.</title>
        <authorList>
            <person name="Parks D.H."/>
            <person name="Chuvochina M."/>
            <person name="Waite D.W."/>
            <person name="Rinke C."/>
            <person name="Skarshewski A."/>
            <person name="Chaumeil P.A."/>
            <person name="Hugenholtz P."/>
        </authorList>
    </citation>
    <scope>NUCLEOTIDE SEQUENCE [LARGE SCALE GENOMIC DNA]</scope>
    <source>
        <strain evidence="5">UBA9169</strain>
    </source>
</reference>
<dbReference type="GO" id="GO:0003700">
    <property type="term" value="F:DNA-binding transcription factor activity"/>
    <property type="evidence" value="ECO:0007669"/>
    <property type="project" value="InterPro"/>
</dbReference>
<dbReference type="SUPFAM" id="SSF46689">
    <property type="entry name" value="Homeodomain-like"/>
    <property type="match status" value="2"/>
</dbReference>
<dbReference type="PANTHER" id="PTHR43130">
    <property type="entry name" value="ARAC-FAMILY TRANSCRIPTIONAL REGULATOR"/>
    <property type="match status" value="1"/>
</dbReference>
<comment type="caution">
    <text evidence="5">The sequence shown here is derived from an EMBL/GenBank/DDBJ whole genome shotgun (WGS) entry which is preliminary data.</text>
</comment>
<dbReference type="InterPro" id="IPR009057">
    <property type="entry name" value="Homeodomain-like_sf"/>
</dbReference>
<accession>A0A348WDD0</accession>
<dbReference type="InterPro" id="IPR052158">
    <property type="entry name" value="INH-QAR"/>
</dbReference>
<sequence>MLKQAVMTERNFISKGAASLQVAYDGPPKDYHFLLLPRLTLLAFTSALEPLRIANQVSGKALYRWFLMTEDGAPVTCSCGVHITPDSGLVDVPRNAAAFVCGGTEPAGTASSRIVNWIARQDAHGCAVGGICTGAFALARAGVIRDRSFTLHWENQPSFVEIFPRLEPTGHLFEADRGLVTCGGGSAATDMMLGLIERDHGKELALIVADMCLHARSGAQGVAQRSAYSAALGSRNPHLIAAIRLMQENIETPRDILSISEEVGVSRRQLERLFKQHTAVSPVEYYIDLRIARAHALLNETDMSIAEIASATGFSGTSLLAARFRKRYGKPPGAYRRSWSVTPG</sequence>
<dbReference type="PROSITE" id="PS00041">
    <property type="entry name" value="HTH_ARAC_FAMILY_1"/>
    <property type="match status" value="1"/>
</dbReference>
<evidence type="ECO:0000313" key="5">
    <source>
        <dbReference type="EMBL" id="HAR52542.1"/>
    </source>
</evidence>
<evidence type="ECO:0000256" key="3">
    <source>
        <dbReference type="ARBA" id="ARBA00023163"/>
    </source>
</evidence>
<dbReference type="InterPro" id="IPR029062">
    <property type="entry name" value="Class_I_gatase-like"/>
</dbReference>
<dbReference type="InterPro" id="IPR018062">
    <property type="entry name" value="HTH_AraC-typ_CS"/>
</dbReference>
<dbReference type="EMBL" id="DMVW01000115">
    <property type="protein sequence ID" value="HAR52542.1"/>
    <property type="molecule type" value="Genomic_DNA"/>
</dbReference>